<evidence type="ECO:0000256" key="4">
    <source>
        <dbReference type="ARBA" id="ARBA00022475"/>
    </source>
</evidence>
<keyword evidence="8" id="KW-0378">Hydrolase</keyword>
<feature type="transmembrane region" description="Helical" evidence="13">
    <location>
        <begin position="78"/>
        <end position="102"/>
    </location>
</feature>
<dbReference type="GO" id="GO:0008237">
    <property type="term" value="F:metallopeptidase activity"/>
    <property type="evidence" value="ECO:0007669"/>
    <property type="project" value="UniProtKB-KW"/>
</dbReference>
<dbReference type="GO" id="GO:0005886">
    <property type="term" value="C:plasma membrane"/>
    <property type="evidence" value="ECO:0007669"/>
    <property type="project" value="UniProtKB-SubCell"/>
</dbReference>
<comment type="subcellular location">
    <subcellularLocation>
        <location evidence="2">Cell membrane</location>
        <topology evidence="2">Multi-pass membrane protein</topology>
    </subcellularLocation>
</comment>
<comment type="cofactor">
    <cofactor evidence="1">
        <name>Zn(2+)</name>
        <dbReference type="ChEBI" id="CHEBI:29105"/>
    </cofactor>
</comment>
<dbReference type="Proteomes" id="UP000732298">
    <property type="component" value="Unassembled WGS sequence"/>
</dbReference>
<evidence type="ECO:0000256" key="13">
    <source>
        <dbReference type="SAM" id="Phobius"/>
    </source>
</evidence>
<organism evidence="14 15">
    <name type="scientific">Candidatus Iainarchaeum sp</name>
    <dbReference type="NCBI Taxonomy" id="3101447"/>
    <lineage>
        <taxon>Archaea</taxon>
        <taxon>Candidatus Iainarchaeota</taxon>
        <taxon>Candidatus Iainarchaeia</taxon>
        <taxon>Candidatus Iainarchaeales</taxon>
        <taxon>Candidatus Iainarchaeaceae</taxon>
        <taxon>Candidatus Iainarchaeum</taxon>
    </lineage>
</organism>
<evidence type="ECO:0000313" key="14">
    <source>
        <dbReference type="EMBL" id="MBI4210670.1"/>
    </source>
</evidence>
<feature type="transmembrane region" description="Helical" evidence="13">
    <location>
        <begin position="36"/>
        <end position="57"/>
    </location>
</feature>
<keyword evidence="12 13" id="KW-0472">Membrane</keyword>
<dbReference type="GO" id="GO:0006508">
    <property type="term" value="P:proteolysis"/>
    <property type="evidence" value="ECO:0007669"/>
    <property type="project" value="UniProtKB-KW"/>
</dbReference>
<proteinExistence type="inferred from homology"/>
<evidence type="ECO:0000256" key="3">
    <source>
        <dbReference type="ARBA" id="ARBA00007931"/>
    </source>
</evidence>
<accession>A0A8T3YLU4</accession>
<evidence type="ECO:0000256" key="6">
    <source>
        <dbReference type="ARBA" id="ARBA00022692"/>
    </source>
</evidence>
<evidence type="ECO:0000256" key="11">
    <source>
        <dbReference type="ARBA" id="ARBA00023049"/>
    </source>
</evidence>
<feature type="transmembrane region" description="Helical" evidence="13">
    <location>
        <begin position="9"/>
        <end position="30"/>
    </location>
</feature>
<keyword evidence="6 13" id="KW-0812">Transmembrane</keyword>
<feature type="transmembrane region" description="Helical" evidence="13">
    <location>
        <begin position="179"/>
        <end position="202"/>
    </location>
</feature>
<keyword evidence="10 13" id="KW-1133">Transmembrane helix</keyword>
<evidence type="ECO:0000256" key="5">
    <source>
        <dbReference type="ARBA" id="ARBA00022670"/>
    </source>
</evidence>
<feature type="transmembrane region" description="Helical" evidence="13">
    <location>
        <begin position="148"/>
        <end position="167"/>
    </location>
</feature>
<keyword evidence="4" id="KW-1003">Cell membrane</keyword>
<sequence length="205" mass="21969">MNDRERNDLIISWFTVSFAFAWIGLKVFSIGGAGEFLSQLAIMLVAVGTGFILHELAHKYVAIHYGAHAEFRAWRIGLLLALGLAVISNGGFVFAAPGAVYVVGNNIGVRKNGIISLAGPVANLLIVLVFGLAFAAMNPSGFAEQAMLATMYVNFFLAAFNMLPIFPLDGSKVFYWSKLAWFATIAIAAAGVLLFPIIVAVLKVV</sequence>
<dbReference type="PANTHER" id="PTHR35864">
    <property type="entry name" value="ZINC METALLOPROTEASE MJ0611-RELATED"/>
    <property type="match status" value="1"/>
</dbReference>
<dbReference type="GO" id="GO:0046872">
    <property type="term" value="F:metal ion binding"/>
    <property type="evidence" value="ECO:0007669"/>
    <property type="project" value="UniProtKB-KW"/>
</dbReference>
<keyword evidence="7" id="KW-0479">Metal-binding</keyword>
<evidence type="ECO:0000256" key="12">
    <source>
        <dbReference type="ARBA" id="ARBA00023136"/>
    </source>
</evidence>
<keyword evidence="5 14" id="KW-0645">Protease</keyword>
<evidence type="ECO:0000256" key="8">
    <source>
        <dbReference type="ARBA" id="ARBA00022801"/>
    </source>
</evidence>
<dbReference type="AlphaFoldDB" id="A0A8T3YLU4"/>
<protein>
    <submittedName>
        <fullName evidence="14">Site-2 protease family protein</fullName>
    </submittedName>
</protein>
<keyword evidence="9" id="KW-0862">Zinc</keyword>
<feature type="transmembrane region" description="Helical" evidence="13">
    <location>
        <begin position="114"/>
        <end position="136"/>
    </location>
</feature>
<evidence type="ECO:0000256" key="2">
    <source>
        <dbReference type="ARBA" id="ARBA00004651"/>
    </source>
</evidence>
<evidence type="ECO:0000256" key="9">
    <source>
        <dbReference type="ARBA" id="ARBA00022833"/>
    </source>
</evidence>
<keyword evidence="11" id="KW-0482">Metalloprotease</keyword>
<dbReference type="PANTHER" id="PTHR35864:SF1">
    <property type="entry name" value="ZINC METALLOPROTEASE YWHC-RELATED"/>
    <property type="match status" value="1"/>
</dbReference>
<dbReference type="InterPro" id="IPR044537">
    <property type="entry name" value="Rip2-like"/>
</dbReference>
<gene>
    <name evidence="14" type="ORF">HY544_04155</name>
</gene>
<evidence type="ECO:0000256" key="7">
    <source>
        <dbReference type="ARBA" id="ARBA00022723"/>
    </source>
</evidence>
<evidence type="ECO:0000313" key="15">
    <source>
        <dbReference type="Proteomes" id="UP000732298"/>
    </source>
</evidence>
<comment type="similarity">
    <text evidence="3">Belongs to the peptidase M50B family.</text>
</comment>
<evidence type="ECO:0000256" key="10">
    <source>
        <dbReference type="ARBA" id="ARBA00022989"/>
    </source>
</evidence>
<comment type="caution">
    <text evidence="14">The sequence shown here is derived from an EMBL/GenBank/DDBJ whole genome shotgun (WGS) entry which is preliminary data.</text>
</comment>
<dbReference type="CDD" id="cd06158">
    <property type="entry name" value="S2P-M50_like_1"/>
    <property type="match status" value="1"/>
</dbReference>
<reference evidence="14" key="1">
    <citation type="submission" date="2020-07" db="EMBL/GenBank/DDBJ databases">
        <title>Huge and variable diversity of episymbiotic CPR bacteria and DPANN archaea in groundwater ecosystems.</title>
        <authorList>
            <person name="He C.Y."/>
            <person name="Keren R."/>
            <person name="Whittaker M."/>
            <person name="Farag I.F."/>
            <person name="Doudna J."/>
            <person name="Cate J.H.D."/>
            <person name="Banfield J.F."/>
        </authorList>
    </citation>
    <scope>NUCLEOTIDE SEQUENCE</scope>
    <source>
        <strain evidence="14">NC_groundwater_1296_Ag_S-0.2um_52_80</strain>
    </source>
</reference>
<dbReference type="InterPro" id="IPR052348">
    <property type="entry name" value="Metallopeptidase_M50B"/>
</dbReference>
<evidence type="ECO:0000256" key="1">
    <source>
        <dbReference type="ARBA" id="ARBA00001947"/>
    </source>
</evidence>
<name>A0A8T3YLU4_9ARCH</name>
<dbReference type="EMBL" id="JACQPB010000039">
    <property type="protein sequence ID" value="MBI4210670.1"/>
    <property type="molecule type" value="Genomic_DNA"/>
</dbReference>